<protein>
    <submittedName>
        <fullName evidence="2">Uncharacterized protein</fullName>
    </submittedName>
</protein>
<dbReference type="AlphaFoldDB" id="A0A8E5HYA7"/>
<dbReference type="GeneID" id="66068628"/>
<evidence type="ECO:0000256" key="1">
    <source>
        <dbReference type="SAM" id="MobiDB-lite"/>
    </source>
</evidence>
<dbReference type="Proteomes" id="UP000027002">
    <property type="component" value="Chromosome 7"/>
</dbReference>
<feature type="region of interest" description="Disordered" evidence="1">
    <location>
        <begin position="1"/>
        <end position="25"/>
    </location>
</feature>
<sequence length="104" mass="11228">MTDIDAGRFGLGERCDNDPASVSEPRRVVGYDGHVSGTPAEQWAGCDGKSLTRCNRSHAPLVTPTDCFQRRGRERRGCERRVLGVSSDKGPVTTDSLIPPDASL</sequence>
<accession>A0A8E5HYA7</accession>
<dbReference type="RefSeq" id="XP_043001283.1">
    <property type="nucleotide sequence ID" value="XM_043145348.1"/>
</dbReference>
<evidence type="ECO:0000313" key="3">
    <source>
        <dbReference type="Proteomes" id="UP000027002"/>
    </source>
</evidence>
<evidence type="ECO:0000313" key="2">
    <source>
        <dbReference type="EMBL" id="QUC23610.1"/>
    </source>
</evidence>
<dbReference type="KEGG" id="uvi:66068628"/>
<proteinExistence type="predicted"/>
<reference evidence="2" key="1">
    <citation type="submission" date="2020-03" db="EMBL/GenBank/DDBJ databases">
        <title>A mixture of massive structural variations and highly conserved coding sequences in Ustilaginoidea virens genome.</title>
        <authorList>
            <person name="Zhang K."/>
            <person name="Zhao Z."/>
            <person name="Zhang Z."/>
            <person name="Li Y."/>
            <person name="Hsiang T."/>
            <person name="Sun W."/>
        </authorList>
    </citation>
    <scope>NUCLEOTIDE SEQUENCE</scope>
    <source>
        <strain evidence="2">UV-8b</strain>
    </source>
</reference>
<keyword evidence="3" id="KW-1185">Reference proteome</keyword>
<name>A0A8E5HYA7_USTVR</name>
<organism evidence="2 3">
    <name type="scientific">Ustilaginoidea virens</name>
    <name type="common">Rice false smut fungus</name>
    <name type="synonym">Villosiclava virens</name>
    <dbReference type="NCBI Taxonomy" id="1159556"/>
    <lineage>
        <taxon>Eukaryota</taxon>
        <taxon>Fungi</taxon>
        <taxon>Dikarya</taxon>
        <taxon>Ascomycota</taxon>
        <taxon>Pezizomycotina</taxon>
        <taxon>Sordariomycetes</taxon>
        <taxon>Hypocreomycetidae</taxon>
        <taxon>Hypocreales</taxon>
        <taxon>Clavicipitaceae</taxon>
        <taxon>Ustilaginoidea</taxon>
    </lineage>
</organism>
<feature type="region of interest" description="Disordered" evidence="1">
    <location>
        <begin position="85"/>
        <end position="104"/>
    </location>
</feature>
<dbReference type="EMBL" id="CP072759">
    <property type="protein sequence ID" value="QUC23610.1"/>
    <property type="molecule type" value="Genomic_DNA"/>
</dbReference>
<gene>
    <name evidence="2" type="ORF">UV8b_07851</name>
</gene>